<dbReference type="Pfam" id="PF11951">
    <property type="entry name" value="Fungal_trans_2"/>
    <property type="match status" value="1"/>
</dbReference>
<evidence type="ECO:0000259" key="7">
    <source>
        <dbReference type="PROSITE" id="PS50048"/>
    </source>
</evidence>
<dbReference type="Pfam" id="PF00172">
    <property type="entry name" value="Zn_clus"/>
    <property type="match status" value="1"/>
</dbReference>
<dbReference type="PANTHER" id="PTHR37534">
    <property type="entry name" value="TRANSCRIPTIONAL ACTIVATOR PROTEIN UGA3"/>
    <property type="match status" value="1"/>
</dbReference>
<keyword evidence="3" id="KW-0238">DNA-binding</keyword>
<accession>A0ABR4M3J7</accession>
<dbReference type="EMBL" id="JBFXLQ010000004">
    <property type="protein sequence ID" value="KAL2871154.1"/>
    <property type="molecule type" value="Genomic_DNA"/>
</dbReference>
<keyword evidence="4" id="KW-0804">Transcription</keyword>
<keyword evidence="5" id="KW-0539">Nucleus</keyword>
<dbReference type="InterPro" id="IPR021858">
    <property type="entry name" value="Fun_TF"/>
</dbReference>
<organism evidence="8 9">
    <name type="scientific">Aspergillus lucknowensis</name>
    <dbReference type="NCBI Taxonomy" id="176173"/>
    <lineage>
        <taxon>Eukaryota</taxon>
        <taxon>Fungi</taxon>
        <taxon>Dikarya</taxon>
        <taxon>Ascomycota</taxon>
        <taxon>Pezizomycotina</taxon>
        <taxon>Eurotiomycetes</taxon>
        <taxon>Eurotiomycetidae</taxon>
        <taxon>Eurotiales</taxon>
        <taxon>Aspergillaceae</taxon>
        <taxon>Aspergillus</taxon>
        <taxon>Aspergillus subgen. Nidulantes</taxon>
    </lineage>
</organism>
<dbReference type="GeneID" id="98147258"/>
<dbReference type="PROSITE" id="PS50048">
    <property type="entry name" value="ZN2_CY6_FUNGAL_2"/>
    <property type="match status" value="1"/>
</dbReference>
<dbReference type="Gene3D" id="4.10.240.10">
    <property type="entry name" value="Zn(2)-C6 fungal-type DNA-binding domain"/>
    <property type="match status" value="1"/>
</dbReference>
<dbReference type="SMART" id="SM00066">
    <property type="entry name" value="GAL4"/>
    <property type="match status" value="1"/>
</dbReference>
<feature type="domain" description="Zn(2)-C6 fungal-type" evidence="7">
    <location>
        <begin position="3"/>
        <end position="35"/>
    </location>
</feature>
<feature type="region of interest" description="Disordered" evidence="6">
    <location>
        <begin position="44"/>
        <end position="97"/>
    </location>
</feature>
<proteinExistence type="predicted"/>
<evidence type="ECO:0000256" key="2">
    <source>
        <dbReference type="ARBA" id="ARBA00023015"/>
    </source>
</evidence>
<dbReference type="PANTHER" id="PTHR37534:SF2">
    <property type="entry name" value="N-ACETYLTRANSFERASE DOMAIN-CONTAINING PROTEIN"/>
    <property type="match status" value="1"/>
</dbReference>
<evidence type="ECO:0000256" key="6">
    <source>
        <dbReference type="SAM" id="MobiDB-lite"/>
    </source>
</evidence>
<dbReference type="RefSeq" id="XP_070890133.1">
    <property type="nucleotide sequence ID" value="XM_071032186.1"/>
</dbReference>
<comment type="subcellular location">
    <subcellularLocation>
        <location evidence="1">Nucleus</location>
    </subcellularLocation>
</comment>
<name>A0ABR4M3J7_9EURO</name>
<dbReference type="PROSITE" id="PS00463">
    <property type="entry name" value="ZN2_CY6_FUNGAL_1"/>
    <property type="match status" value="1"/>
</dbReference>
<evidence type="ECO:0000313" key="9">
    <source>
        <dbReference type="Proteomes" id="UP001610432"/>
    </source>
</evidence>
<sequence length="509" mass="57956">MKACIPCSRRHVRCDRRRPICTRCAKAKSRQRCTYSSTRFRQSRLSIAAATERSTPPRHQPDSEAQNLDPPATPDLAGLSATPQGLPPTRNQFPLPLHDSSGQDVVDLLAVQPSPSDLPSSTYAEEHPNGPKSRRLSISEGEADFFQCYLEHAGVWLDVVSPNQAFSQSVPRLALQNPVLYYSCLAYAAHVLYLWGRTDRVKPDYYHNQAISLLIPLLDAKSQPQASTEDLLATIVILRMSEQFSEPAEDAQCHLNGAFSLLTSSRSKWRPDRVDVKGIAFWTFVRQTLRMCFLFEQECRFDLGIVDCSNMLSPARDEVWTNRMTYLLAKACNLCWGPDCTSVLRGRYLDVLEEDINSWREALPDTFKPWYYHQAHTEPFPTIRYLSRWHGLAWQQYYTAKTMLAVYRHRPQALDSYRDINTHVNSTILVAARLTCGVVLSDTDVGSGINGAHLAYWCGQFFMGRDEQSALLKWLERFMQNIKWPNRTCVVRLQKLWGIPDHGSSPPIV</sequence>
<reference evidence="8 9" key="1">
    <citation type="submission" date="2024-07" db="EMBL/GenBank/DDBJ databases">
        <title>Section-level genome sequencing and comparative genomics of Aspergillus sections Usti and Cavernicolus.</title>
        <authorList>
            <consortium name="Lawrence Berkeley National Laboratory"/>
            <person name="Nybo J.L."/>
            <person name="Vesth T.C."/>
            <person name="Theobald S."/>
            <person name="Frisvad J.C."/>
            <person name="Larsen T.O."/>
            <person name="Kjaerboelling I."/>
            <person name="Rothschild-Mancinelli K."/>
            <person name="Lyhne E.K."/>
            <person name="Kogle M.E."/>
            <person name="Barry K."/>
            <person name="Clum A."/>
            <person name="Na H."/>
            <person name="Ledsgaard L."/>
            <person name="Lin J."/>
            <person name="Lipzen A."/>
            <person name="Kuo A."/>
            <person name="Riley R."/>
            <person name="Mondo S."/>
            <person name="Labutti K."/>
            <person name="Haridas S."/>
            <person name="Pangalinan J."/>
            <person name="Salamov A.A."/>
            <person name="Simmons B.A."/>
            <person name="Magnuson J.K."/>
            <person name="Chen J."/>
            <person name="Drula E."/>
            <person name="Henrissat B."/>
            <person name="Wiebenga A."/>
            <person name="Lubbers R.J."/>
            <person name="Gomes A.C."/>
            <person name="Macurrencykelacurrency M.R."/>
            <person name="Stajich J."/>
            <person name="Grigoriev I.V."/>
            <person name="Mortensen U.H."/>
            <person name="De Vries R.P."/>
            <person name="Baker S.E."/>
            <person name="Andersen M.R."/>
        </authorList>
    </citation>
    <scope>NUCLEOTIDE SEQUENCE [LARGE SCALE GENOMIC DNA]</scope>
    <source>
        <strain evidence="8 9">CBS 449.75</strain>
    </source>
</reference>
<evidence type="ECO:0000313" key="8">
    <source>
        <dbReference type="EMBL" id="KAL2871154.1"/>
    </source>
</evidence>
<evidence type="ECO:0000256" key="4">
    <source>
        <dbReference type="ARBA" id="ARBA00023163"/>
    </source>
</evidence>
<keyword evidence="9" id="KW-1185">Reference proteome</keyword>
<dbReference type="InterPro" id="IPR036864">
    <property type="entry name" value="Zn2-C6_fun-type_DNA-bd_sf"/>
</dbReference>
<gene>
    <name evidence="8" type="ORF">BJX67DRAFT_377756</name>
</gene>
<evidence type="ECO:0000256" key="5">
    <source>
        <dbReference type="ARBA" id="ARBA00023242"/>
    </source>
</evidence>
<evidence type="ECO:0000256" key="3">
    <source>
        <dbReference type="ARBA" id="ARBA00023125"/>
    </source>
</evidence>
<evidence type="ECO:0000256" key="1">
    <source>
        <dbReference type="ARBA" id="ARBA00004123"/>
    </source>
</evidence>
<protein>
    <recommendedName>
        <fullName evidence="7">Zn(2)-C6 fungal-type domain-containing protein</fullName>
    </recommendedName>
</protein>
<dbReference type="InterPro" id="IPR001138">
    <property type="entry name" value="Zn2Cys6_DnaBD"/>
</dbReference>
<comment type="caution">
    <text evidence="8">The sequence shown here is derived from an EMBL/GenBank/DDBJ whole genome shotgun (WGS) entry which is preliminary data.</text>
</comment>
<feature type="region of interest" description="Disordered" evidence="6">
    <location>
        <begin position="115"/>
        <end position="136"/>
    </location>
</feature>
<dbReference type="SUPFAM" id="SSF57701">
    <property type="entry name" value="Zn2/Cys6 DNA-binding domain"/>
    <property type="match status" value="1"/>
</dbReference>
<keyword evidence="2" id="KW-0805">Transcription regulation</keyword>
<dbReference type="Proteomes" id="UP001610432">
    <property type="component" value="Unassembled WGS sequence"/>
</dbReference>